<feature type="transmembrane region" description="Helical" evidence="7">
    <location>
        <begin position="75"/>
        <end position="99"/>
    </location>
</feature>
<dbReference type="GO" id="GO:0046677">
    <property type="term" value="P:response to antibiotic"/>
    <property type="evidence" value="ECO:0007669"/>
    <property type="project" value="UniProtKB-KW"/>
</dbReference>
<evidence type="ECO:0000256" key="2">
    <source>
        <dbReference type="ARBA" id="ARBA00022692"/>
    </source>
</evidence>
<dbReference type="EMBL" id="CP036455">
    <property type="protein sequence ID" value="QBI52316.1"/>
    <property type="molecule type" value="Genomic_DNA"/>
</dbReference>
<evidence type="ECO:0000256" key="1">
    <source>
        <dbReference type="ARBA" id="ARBA00004141"/>
    </source>
</evidence>
<feature type="transmembrane region" description="Helical" evidence="7">
    <location>
        <begin position="156"/>
        <end position="176"/>
    </location>
</feature>
<evidence type="ECO:0000256" key="7">
    <source>
        <dbReference type="SAM" id="Phobius"/>
    </source>
</evidence>
<keyword evidence="4 7" id="KW-0472">Membrane</keyword>
<gene>
    <name evidence="9" type="ORF">EKD16_02500</name>
</gene>
<sequence length="287" mass="30323">MTATTEAAGPVAATRTAAQRRPVSPMRQALRLTRTEFTLMYRYRTALFFVLFPLVFVGLSMVARGDSPIPGVDAAALNAAGTPAIIAMMIGIMHVSNIYSARREQLILKRFRASGVPPTALFGATTLSVLAVVVLLSAVVVAGLGIGFGVVPADPVLVVLSVLVTTVTMALLGAALTRFARNAESAQMISMVPFLLLYASSGLMIPLEIFPDQVATAAQLLPTAPAVDLIRSGYLGYDLFGGVAQAQSATGAELWIAALPSLAVLLAWLAIAVLAVRFFRWDPRQPK</sequence>
<dbReference type="OrthoDB" id="3399482at2"/>
<name>A0A4P6PVQ7_9ACTN</name>
<feature type="transmembrane region" description="Helical" evidence="7">
    <location>
        <begin position="188"/>
        <end position="207"/>
    </location>
</feature>
<feature type="transmembrane region" description="Helical" evidence="7">
    <location>
        <begin position="41"/>
        <end position="63"/>
    </location>
</feature>
<feature type="domain" description="ABC-2 type transporter transmembrane" evidence="8">
    <location>
        <begin position="85"/>
        <end position="274"/>
    </location>
</feature>
<evidence type="ECO:0000313" key="10">
    <source>
        <dbReference type="Proteomes" id="UP000292235"/>
    </source>
</evidence>
<dbReference type="InterPro" id="IPR000412">
    <property type="entry name" value="ABC_2_transport"/>
</dbReference>
<evidence type="ECO:0000256" key="3">
    <source>
        <dbReference type="ARBA" id="ARBA00022989"/>
    </source>
</evidence>
<organism evidence="9 10">
    <name type="scientific">Streptomonospora litoralis</name>
    <dbReference type="NCBI Taxonomy" id="2498135"/>
    <lineage>
        <taxon>Bacteria</taxon>
        <taxon>Bacillati</taxon>
        <taxon>Actinomycetota</taxon>
        <taxon>Actinomycetes</taxon>
        <taxon>Streptosporangiales</taxon>
        <taxon>Nocardiopsidaceae</taxon>
        <taxon>Streptomonospora</taxon>
    </lineage>
</organism>
<evidence type="ECO:0000259" key="8">
    <source>
        <dbReference type="Pfam" id="PF12698"/>
    </source>
</evidence>
<evidence type="ECO:0000313" key="9">
    <source>
        <dbReference type="EMBL" id="QBI52316.1"/>
    </source>
</evidence>
<feature type="transmembrane region" description="Helical" evidence="7">
    <location>
        <begin position="254"/>
        <end position="279"/>
    </location>
</feature>
<feature type="region of interest" description="Disordered" evidence="6">
    <location>
        <begin position="1"/>
        <end position="22"/>
    </location>
</feature>
<dbReference type="PANTHER" id="PTHR43229:SF2">
    <property type="entry name" value="NODULATION PROTEIN J"/>
    <property type="match status" value="1"/>
</dbReference>
<keyword evidence="2 7" id="KW-0812">Transmembrane</keyword>
<keyword evidence="3 7" id="KW-1133">Transmembrane helix</keyword>
<dbReference type="AlphaFoldDB" id="A0A4P6PVQ7"/>
<protein>
    <submittedName>
        <fullName evidence="9">ABC-2 family transporter protein</fullName>
    </submittedName>
</protein>
<dbReference type="GO" id="GO:0140359">
    <property type="term" value="F:ABC-type transporter activity"/>
    <property type="evidence" value="ECO:0007669"/>
    <property type="project" value="InterPro"/>
</dbReference>
<feature type="compositionally biased region" description="Low complexity" evidence="6">
    <location>
        <begin position="7"/>
        <end position="17"/>
    </location>
</feature>
<feature type="transmembrane region" description="Helical" evidence="7">
    <location>
        <begin position="120"/>
        <end position="150"/>
    </location>
</feature>
<dbReference type="KEGG" id="strr:EKD16_02500"/>
<dbReference type="PANTHER" id="PTHR43229">
    <property type="entry name" value="NODULATION PROTEIN J"/>
    <property type="match status" value="1"/>
</dbReference>
<keyword evidence="10" id="KW-1185">Reference proteome</keyword>
<dbReference type="InterPro" id="IPR013525">
    <property type="entry name" value="ABC2_TM"/>
</dbReference>
<dbReference type="Pfam" id="PF12698">
    <property type="entry name" value="ABC2_membrane_3"/>
    <property type="match status" value="1"/>
</dbReference>
<dbReference type="PIRSF" id="PIRSF006648">
    <property type="entry name" value="DrrB"/>
    <property type="match status" value="1"/>
</dbReference>
<accession>A0A4P6PVQ7</accession>
<dbReference type="Proteomes" id="UP000292235">
    <property type="component" value="Chromosome"/>
</dbReference>
<dbReference type="InterPro" id="IPR051784">
    <property type="entry name" value="Nod_factor_ABC_transporter"/>
</dbReference>
<comment type="subcellular location">
    <subcellularLocation>
        <location evidence="1">Membrane</location>
        <topology evidence="1">Multi-pass membrane protein</topology>
    </subcellularLocation>
</comment>
<evidence type="ECO:0000256" key="5">
    <source>
        <dbReference type="ARBA" id="ARBA00023251"/>
    </source>
</evidence>
<reference evidence="9 10" key="1">
    <citation type="submission" date="2019-02" db="EMBL/GenBank/DDBJ databases">
        <authorList>
            <person name="Khodamoradi S."/>
            <person name="Hahnke R.L."/>
            <person name="Kaempfer P."/>
            <person name="Schumann P."/>
            <person name="Rohde M."/>
            <person name="Steinert M."/>
            <person name="Luzhetskyy A."/>
            <person name="Wink J."/>
            <person name="Ruckert C."/>
        </authorList>
    </citation>
    <scope>NUCLEOTIDE SEQUENCE [LARGE SCALE GENOMIC DNA]</scope>
    <source>
        <strain evidence="9 10">M2</strain>
    </source>
</reference>
<dbReference type="RefSeq" id="WP_131096885.1">
    <property type="nucleotide sequence ID" value="NZ_CP036455.1"/>
</dbReference>
<dbReference type="GO" id="GO:0043190">
    <property type="term" value="C:ATP-binding cassette (ABC) transporter complex"/>
    <property type="evidence" value="ECO:0007669"/>
    <property type="project" value="InterPro"/>
</dbReference>
<evidence type="ECO:0000256" key="4">
    <source>
        <dbReference type="ARBA" id="ARBA00023136"/>
    </source>
</evidence>
<keyword evidence="5" id="KW-0046">Antibiotic resistance</keyword>
<proteinExistence type="predicted"/>
<evidence type="ECO:0000256" key="6">
    <source>
        <dbReference type="SAM" id="MobiDB-lite"/>
    </source>
</evidence>